<feature type="domain" description="SecA family profile" evidence="12">
    <location>
        <begin position="354"/>
        <end position="1016"/>
    </location>
</feature>
<name>A0ABR2IKJ9_9EUKA</name>
<keyword evidence="4" id="KW-0067">ATP-binding</keyword>
<feature type="domain" description="Protein kinase" evidence="10">
    <location>
        <begin position="1565"/>
        <end position="1828"/>
    </location>
</feature>
<dbReference type="PROSITE" id="PS50011">
    <property type="entry name" value="PROTEIN_KINASE_DOM"/>
    <property type="match status" value="1"/>
</dbReference>
<keyword evidence="14" id="KW-1185">Reference proteome</keyword>
<accession>A0ABR2IKJ9</accession>
<dbReference type="PROSITE" id="PS51192">
    <property type="entry name" value="HELICASE_ATP_BIND_1"/>
    <property type="match status" value="1"/>
</dbReference>
<dbReference type="Pfam" id="PF07517">
    <property type="entry name" value="SecA_DEAD"/>
    <property type="match status" value="1"/>
</dbReference>
<dbReference type="Gene3D" id="1.10.510.10">
    <property type="entry name" value="Transferase(Phosphotransferase) domain 1"/>
    <property type="match status" value="1"/>
</dbReference>
<dbReference type="SMART" id="SM00957">
    <property type="entry name" value="SecA_DEAD"/>
    <property type="match status" value="1"/>
</dbReference>
<dbReference type="PANTHER" id="PTHR30612">
    <property type="entry name" value="SECA INNER MEMBRANE COMPONENT OF SEC PROTEIN SECRETION SYSTEM"/>
    <property type="match status" value="1"/>
</dbReference>
<dbReference type="InterPro" id="IPR011115">
    <property type="entry name" value="SecA_DEAD"/>
</dbReference>
<protein>
    <recommendedName>
        <fullName evidence="15">Protein translocase subunit SecA</fullName>
    </recommendedName>
</protein>
<dbReference type="Gene3D" id="3.90.1440.10">
    <property type="entry name" value="SecA, preprotein cross-linking domain"/>
    <property type="match status" value="1"/>
</dbReference>
<evidence type="ECO:0000256" key="7">
    <source>
        <dbReference type="ARBA" id="ARBA00023010"/>
    </source>
</evidence>
<keyword evidence="3" id="KW-0547">Nucleotide-binding</keyword>
<evidence type="ECO:0000313" key="13">
    <source>
        <dbReference type="EMBL" id="KAK8864795.1"/>
    </source>
</evidence>
<dbReference type="PANTHER" id="PTHR30612:SF0">
    <property type="entry name" value="CHLOROPLAST PROTEIN-TRANSPORTING ATPASE"/>
    <property type="match status" value="1"/>
</dbReference>
<evidence type="ECO:0000256" key="3">
    <source>
        <dbReference type="ARBA" id="ARBA00022741"/>
    </source>
</evidence>
<dbReference type="InterPro" id="IPR000719">
    <property type="entry name" value="Prot_kinase_dom"/>
</dbReference>
<dbReference type="InterPro" id="IPR001245">
    <property type="entry name" value="Ser-Thr/Tyr_kinase_cat_dom"/>
</dbReference>
<dbReference type="PROSITE" id="PS51196">
    <property type="entry name" value="SECA_MOTOR_DEAD"/>
    <property type="match status" value="1"/>
</dbReference>
<dbReference type="SUPFAM" id="SSF52540">
    <property type="entry name" value="P-loop containing nucleoside triphosphate hydrolases"/>
    <property type="match status" value="2"/>
</dbReference>
<evidence type="ECO:0000256" key="9">
    <source>
        <dbReference type="SAM" id="Phobius"/>
    </source>
</evidence>
<evidence type="ECO:0000256" key="4">
    <source>
        <dbReference type="ARBA" id="ARBA00022840"/>
    </source>
</evidence>
<evidence type="ECO:0000259" key="10">
    <source>
        <dbReference type="PROSITE" id="PS50011"/>
    </source>
</evidence>
<feature type="domain" description="Helicase ATP-binding" evidence="11">
    <location>
        <begin position="451"/>
        <end position="664"/>
    </location>
</feature>
<evidence type="ECO:0000256" key="1">
    <source>
        <dbReference type="ARBA" id="ARBA00008171"/>
    </source>
</evidence>
<evidence type="ECO:0008006" key="15">
    <source>
        <dbReference type="Google" id="ProtNLM"/>
    </source>
</evidence>
<keyword evidence="8 9" id="KW-0472">Membrane</keyword>
<dbReference type="InterPro" id="IPR027417">
    <property type="entry name" value="P-loop_NTPase"/>
</dbReference>
<dbReference type="Proteomes" id="UP001470230">
    <property type="component" value="Unassembled WGS sequence"/>
</dbReference>
<evidence type="ECO:0000313" key="14">
    <source>
        <dbReference type="Proteomes" id="UP001470230"/>
    </source>
</evidence>
<dbReference type="InterPro" id="IPR014018">
    <property type="entry name" value="SecA_motor_DEAD"/>
</dbReference>
<evidence type="ECO:0000259" key="12">
    <source>
        <dbReference type="PROSITE" id="PS51196"/>
    </source>
</evidence>
<keyword evidence="9" id="KW-0812">Transmembrane</keyword>
<dbReference type="Pfam" id="PF07714">
    <property type="entry name" value="PK_Tyr_Ser-Thr"/>
    <property type="match status" value="1"/>
</dbReference>
<feature type="transmembrane region" description="Helical" evidence="9">
    <location>
        <begin position="1453"/>
        <end position="1473"/>
    </location>
</feature>
<comment type="caution">
    <text evidence="13">The sequence shown here is derived from an EMBL/GenBank/DDBJ whole genome shotgun (WGS) entry which is preliminary data.</text>
</comment>
<organism evidence="13 14">
    <name type="scientific">Tritrichomonas musculus</name>
    <dbReference type="NCBI Taxonomy" id="1915356"/>
    <lineage>
        <taxon>Eukaryota</taxon>
        <taxon>Metamonada</taxon>
        <taxon>Parabasalia</taxon>
        <taxon>Tritrichomonadida</taxon>
        <taxon>Tritrichomonadidae</taxon>
        <taxon>Tritrichomonas</taxon>
    </lineage>
</organism>
<dbReference type="Gene3D" id="3.40.50.300">
    <property type="entry name" value="P-loop containing nucleotide triphosphate hydrolases"/>
    <property type="match status" value="3"/>
</dbReference>
<dbReference type="InterPro" id="IPR011009">
    <property type="entry name" value="Kinase-like_dom_sf"/>
</dbReference>
<sequence length="1848" mass="216137">MPILDPSLQCCLVSQYMNSEDNGHLSFVLRYLKLAYLEKMKSFTTLLAADVFKKDLKNWIDKGSKLIPLIPEEFKDYNESEISDYYIYLYSKIDITNKEKLHKQHDGIFYICDDQFRTKFFQPFVIRPNIYSWFLSDTAVAILCIDGNRLDKEELILWIKLEIDLMAAVGFTLVFCAIGNSRNNKYFLELLKDDQFAEIHFNNNDPSFFKNMDENYSFLFKISKGYAYIYTITPNEYSIEVKKKYSKKHHLKIISFCQDPIKSFKNINLHFTNPFYYCQTASFSDYLCIRLSNVPIYDTEDDYTDLSPSETSGINISYIKSTEFLKWSQSRKEILFDQEFHHLAVKYVNYDDIHLIKPELYVKDTLSLANISQEKYQKILEIKPEIIEKIKEKDTFSKEKFRKWMVTQKVLDDIIKYASYAYTFINSKNSNQFELHEAQLLTVIEACNNLIVKNTNSKGTIFQVETGEGKSCIVCLIAATLVLLNKTVHIVSSNIYLANRDYNNSFEFFDLLGFSSAVLLHKNELPFNMITNSDESNEYLKKFKNPDYVNFSKERYPDKYFGDNLFKNPLGMNFDICGIDDNNKKIKDKPNIIFSTFVNFECLYLKLFESSCDISKVFNNCGLIIDEVDSILIDEIENGTIVSASMRTNVAQITKFVYDLHKKGESYEETYLKVIKKWPKLGNLSKNDIRRMYEEIELVNEDEFTNGKKYSVEILPVEDEDLIKEMRKKTLKYIMNIGKEKEDIIESTEPFKHIVPFDYKGKGILEPNKEFSGTIQQFIAIKESEKKGNENLIIKDLSMNYLYVSHPVFASLYSKICGLTGTIGNKSDRLIYKEQYKLETMKIPRNKPNLTVKMPTIICKSFSERDKKIVSEVISFHKRNYPVLVIFQDLKEISKVEKLLISNGIQHINIFDGKNEIVGPEKIAGIKDAVSLGTNVCGRGTDIIASKYPLHIIVTYYSSNVRVMKQAFGRTARHGRKGTFRVICHKDQFLLKDESSKEKMTNVINFFNIKNKMQNEFVNHYQKMNPWIFIGKLKKQDGLKSNQIEQIRKSRINVNRIVAYKYEFPMSMTYKQFLDLQAQRIFSLVNCPNCVYTWILFQRYLREMILESWSLMIKEHDQEFMYNNLGFDQYVEKLKERSKNLQNALDRYIIKAPNSNVVEVFLNIHKIVCQKYEADISDIYKNVFKRFDTSKRFFSCQIGFIPYSLLDRSGARIDAGNIGELNYITDPELIYERRNAKGPKFILSITEKIDDIFNIICQKINELIGSKIGLKFFLRRHLAGCDFGVCLDLEITKADLNNIDHYVLIDSDPLLVFSISVRSMKPILAGILIIALVYIASVCKKIIEWIAAMIPMLAENAFKAILKTIIKLGTCSLIDKAFDKINSFLINVLKKQIDYINNFDLSASSVLHYIYCLFIEHDFDKLGDEISKLIGIRVKMSPHFLRKMHDMTSYGKLIKTAVLLILCIGSFIINFYYHKKQIKFDDDEKTANEYDTNCHNYFIKSKLVRYVTNREKVYELARENEKKVKIEDQIKDKSIKSDFDAFFNKSDVKQSFLLEMEKCNVYDFIISPDIITIGPMKRKIGSAFVSYWPNNMKYANQKYIQIKRFGELGNLQQEIVLYIKLIHPFIIGFRGFYTEGKKSFVYIYHQKNGFLDEYIHNQDNFLNPTQKIIIAYGIAHVMNYIHSKKVIHGNLKTENILLNEKLYPKILNFYMSRHIEKKSSEIKIIKDDLRYMPPEFIENSEACYNSFEIDVYSYGLLLFELITETNPFANYTDKNKIYQDVINGKRPPFPPGTRPEWKDLISNCWDQDPNKRPSFAVILNFLRYDQFYNDPMVNENMVLNFVNNETKF</sequence>
<gene>
    <name evidence="13" type="ORF">M9Y10_010320</name>
</gene>
<evidence type="ECO:0000256" key="6">
    <source>
        <dbReference type="ARBA" id="ARBA00022967"/>
    </source>
</evidence>
<evidence type="ECO:0000256" key="8">
    <source>
        <dbReference type="ARBA" id="ARBA00023136"/>
    </source>
</evidence>
<keyword evidence="2" id="KW-0813">Transport</keyword>
<comment type="similarity">
    <text evidence="1">Belongs to the protein kinase superfamily. TKL Ser/Thr protein kinase family. ROCO subfamily.</text>
</comment>
<evidence type="ECO:0000256" key="5">
    <source>
        <dbReference type="ARBA" id="ARBA00022927"/>
    </source>
</evidence>
<keyword evidence="5" id="KW-0653">Protein transport</keyword>
<keyword evidence="6" id="KW-1278">Translocase</keyword>
<dbReference type="InterPro" id="IPR000185">
    <property type="entry name" value="SecA"/>
</dbReference>
<proteinExistence type="inferred from homology"/>
<dbReference type="InterPro" id="IPR044722">
    <property type="entry name" value="SecA_SF2_C"/>
</dbReference>
<dbReference type="InterPro" id="IPR014001">
    <property type="entry name" value="Helicase_ATP-bd"/>
</dbReference>
<keyword evidence="7" id="KW-0811">Translocation</keyword>
<reference evidence="13 14" key="1">
    <citation type="submission" date="2024-04" db="EMBL/GenBank/DDBJ databases">
        <title>Tritrichomonas musculus Genome.</title>
        <authorList>
            <person name="Alves-Ferreira E."/>
            <person name="Grigg M."/>
            <person name="Lorenzi H."/>
            <person name="Galac M."/>
        </authorList>
    </citation>
    <scope>NUCLEOTIDE SEQUENCE [LARGE SCALE GENOMIC DNA]</scope>
    <source>
        <strain evidence="13 14">EAF2021</strain>
    </source>
</reference>
<evidence type="ECO:0000259" key="11">
    <source>
        <dbReference type="PROSITE" id="PS51192"/>
    </source>
</evidence>
<keyword evidence="9" id="KW-1133">Transmembrane helix</keyword>
<dbReference type="SUPFAM" id="SSF56112">
    <property type="entry name" value="Protein kinase-like (PK-like)"/>
    <property type="match status" value="1"/>
</dbReference>
<dbReference type="Pfam" id="PF21090">
    <property type="entry name" value="P-loop_SecA"/>
    <property type="match status" value="1"/>
</dbReference>
<feature type="transmembrane region" description="Helical" evidence="9">
    <location>
        <begin position="1323"/>
        <end position="1343"/>
    </location>
</feature>
<dbReference type="EMBL" id="JAPFFF010000016">
    <property type="protein sequence ID" value="KAK8864795.1"/>
    <property type="molecule type" value="Genomic_DNA"/>
</dbReference>
<evidence type="ECO:0000256" key="2">
    <source>
        <dbReference type="ARBA" id="ARBA00022448"/>
    </source>
</evidence>